<evidence type="ECO:0000313" key="2">
    <source>
        <dbReference type="Proteomes" id="UP000887013"/>
    </source>
</evidence>
<feature type="non-terminal residue" evidence="1">
    <location>
        <position position="1"/>
    </location>
</feature>
<dbReference type="SUPFAM" id="SSF50494">
    <property type="entry name" value="Trypsin-like serine proteases"/>
    <property type="match status" value="1"/>
</dbReference>
<dbReference type="InterPro" id="IPR009003">
    <property type="entry name" value="Peptidase_S1_PA"/>
</dbReference>
<evidence type="ECO:0000313" key="1">
    <source>
        <dbReference type="EMBL" id="GFS97497.1"/>
    </source>
</evidence>
<reference evidence="1" key="1">
    <citation type="submission" date="2020-08" db="EMBL/GenBank/DDBJ databases">
        <title>Multicomponent nature underlies the extraordinary mechanical properties of spider dragline silk.</title>
        <authorList>
            <person name="Kono N."/>
            <person name="Nakamura H."/>
            <person name="Mori M."/>
            <person name="Yoshida Y."/>
            <person name="Ohtoshi R."/>
            <person name="Malay A.D."/>
            <person name="Moran D.A.P."/>
            <person name="Tomita M."/>
            <person name="Numata K."/>
            <person name="Arakawa K."/>
        </authorList>
    </citation>
    <scope>NUCLEOTIDE SEQUENCE</scope>
</reference>
<dbReference type="InterPro" id="IPR043504">
    <property type="entry name" value="Peptidase_S1_PA_chymotrypsin"/>
</dbReference>
<dbReference type="Proteomes" id="UP000887013">
    <property type="component" value="Unassembled WGS sequence"/>
</dbReference>
<sequence>MEPYHQHLYSQLFSKIKGDSGAATFWDVDHGRACVGVTSFPKKEKCELSKPITYINIFSYIVWIKMYVKNLPKSYGDYGHLKDL</sequence>
<dbReference type="EMBL" id="BMAW01054696">
    <property type="protein sequence ID" value="GFS97497.1"/>
    <property type="molecule type" value="Genomic_DNA"/>
</dbReference>
<dbReference type="Gene3D" id="2.40.10.10">
    <property type="entry name" value="Trypsin-like serine proteases"/>
    <property type="match status" value="1"/>
</dbReference>
<accession>A0A8X6N742</accession>
<dbReference type="OrthoDB" id="6410544at2759"/>
<dbReference type="AlphaFoldDB" id="A0A8X6N742"/>
<evidence type="ECO:0008006" key="3">
    <source>
        <dbReference type="Google" id="ProtNLM"/>
    </source>
</evidence>
<name>A0A8X6N742_NEPPI</name>
<protein>
    <recommendedName>
        <fullName evidence="3">Peptidase S1 domain-containing protein</fullName>
    </recommendedName>
</protein>
<proteinExistence type="predicted"/>
<gene>
    <name evidence="1" type="ORF">NPIL_505631</name>
</gene>
<comment type="caution">
    <text evidence="1">The sequence shown here is derived from an EMBL/GenBank/DDBJ whole genome shotgun (WGS) entry which is preliminary data.</text>
</comment>
<organism evidence="1 2">
    <name type="scientific">Nephila pilipes</name>
    <name type="common">Giant wood spider</name>
    <name type="synonym">Nephila maculata</name>
    <dbReference type="NCBI Taxonomy" id="299642"/>
    <lineage>
        <taxon>Eukaryota</taxon>
        <taxon>Metazoa</taxon>
        <taxon>Ecdysozoa</taxon>
        <taxon>Arthropoda</taxon>
        <taxon>Chelicerata</taxon>
        <taxon>Arachnida</taxon>
        <taxon>Araneae</taxon>
        <taxon>Araneomorphae</taxon>
        <taxon>Entelegynae</taxon>
        <taxon>Araneoidea</taxon>
        <taxon>Nephilidae</taxon>
        <taxon>Nephila</taxon>
    </lineage>
</organism>
<keyword evidence="2" id="KW-1185">Reference proteome</keyword>